<reference evidence="2" key="1">
    <citation type="journal article" date="2011" name="PLoS Biol.">
        <title>Gene gain and loss during evolution of obligate parasitism in the white rust pathogen of Arabidopsis thaliana.</title>
        <authorList>
            <person name="Kemen E."/>
            <person name="Gardiner A."/>
            <person name="Schultz-Larsen T."/>
            <person name="Kemen A.C."/>
            <person name="Balmuth A.L."/>
            <person name="Robert-Seilaniantz A."/>
            <person name="Bailey K."/>
            <person name="Holub E."/>
            <person name="Studholme D.J."/>
            <person name="Maclean D."/>
            <person name="Jones J.D."/>
        </authorList>
    </citation>
    <scope>NUCLEOTIDE SEQUENCE</scope>
</reference>
<evidence type="ECO:0000256" key="1">
    <source>
        <dbReference type="SAM" id="Coils"/>
    </source>
</evidence>
<protein>
    <submittedName>
        <fullName evidence="2">AlNc14C12G1458 protein</fullName>
    </submittedName>
</protein>
<feature type="coiled-coil region" evidence="1">
    <location>
        <begin position="199"/>
        <end position="226"/>
    </location>
</feature>
<sequence length="327" mass="38366">MIQEQKKDVTSREFNLTMILRSMWKYQHEYRGRGKSIPAFYIKVARLMQKKTGNESKVLADQASLKSAIHTIEQAIFSLYVRYKHSHGTEEETALYNELGKWTTESEDLDVCWQMIKDFYGVDESRRILKNHKKRKKKTVPAEVCSPSQKTELDEALKEEKFSISNVCPSDQNNDKGENLLRRQDHKQDLDDEFILTEVQSLSNKLRQAEKALQHEEEAYAREAYEVKVLKSRYRAAKSRLLEREKAQTGHKTRNVHVISTVDPCTVDQPPRNVNDAIRSSFEILQKESKRTEMAIQQELHELRRQYENSLFTTELSFEHEPRSARN</sequence>
<reference evidence="2" key="2">
    <citation type="submission" date="2011-02" db="EMBL/GenBank/DDBJ databases">
        <authorList>
            <person name="MacLean D."/>
        </authorList>
    </citation>
    <scope>NUCLEOTIDE SEQUENCE</scope>
</reference>
<dbReference type="HOGENOM" id="CLU_851034_0_0_1"/>
<gene>
    <name evidence="2" type="primary">AlNc14C12G1458</name>
    <name evidence="2" type="ORF">ALNC14_016640</name>
</gene>
<evidence type="ECO:0000313" key="2">
    <source>
        <dbReference type="EMBL" id="CCA15521.1"/>
    </source>
</evidence>
<accession>F0W380</accession>
<proteinExistence type="predicted"/>
<name>F0W380_9STRA</name>
<dbReference type="AlphaFoldDB" id="F0W380"/>
<keyword evidence="1" id="KW-0175">Coiled coil</keyword>
<dbReference type="EMBL" id="FR824057">
    <property type="protein sequence ID" value="CCA15521.1"/>
    <property type="molecule type" value="Genomic_DNA"/>
</dbReference>
<organism evidence="2">
    <name type="scientific">Albugo laibachii Nc14</name>
    <dbReference type="NCBI Taxonomy" id="890382"/>
    <lineage>
        <taxon>Eukaryota</taxon>
        <taxon>Sar</taxon>
        <taxon>Stramenopiles</taxon>
        <taxon>Oomycota</taxon>
        <taxon>Peronosporomycetes</taxon>
        <taxon>Albuginales</taxon>
        <taxon>Albuginaceae</taxon>
        <taxon>Albugo</taxon>
    </lineage>
</organism>